<evidence type="ECO:0000256" key="5">
    <source>
        <dbReference type="SAM" id="MobiDB-lite"/>
    </source>
</evidence>
<feature type="signal peptide" evidence="7">
    <location>
        <begin position="1"/>
        <end position="28"/>
    </location>
</feature>
<feature type="region of interest" description="Disordered" evidence="5">
    <location>
        <begin position="49"/>
        <end position="74"/>
    </location>
</feature>
<gene>
    <name evidence="9" type="ORF">BCR23_14030</name>
</gene>
<feature type="chain" id="PRO_5009178091" description="Gram-positive cocci surface proteins LPxTG domain-containing protein" evidence="7">
    <location>
        <begin position="29"/>
        <end position="114"/>
    </location>
</feature>
<dbReference type="AlphaFoldDB" id="A0A1E5H0B2"/>
<dbReference type="EMBL" id="MIKB01000004">
    <property type="protein sequence ID" value="OEG18346.1"/>
    <property type="molecule type" value="Genomic_DNA"/>
</dbReference>
<keyword evidence="2" id="KW-0964">Secreted</keyword>
<evidence type="ECO:0000313" key="9">
    <source>
        <dbReference type="EMBL" id="OEG18346.1"/>
    </source>
</evidence>
<reference evidence="10" key="1">
    <citation type="submission" date="2016-09" db="EMBL/GenBank/DDBJ databases">
        <authorList>
            <person name="Gulvik C.A."/>
        </authorList>
    </citation>
    <scope>NUCLEOTIDE SEQUENCE [LARGE SCALE GENOMIC DNA]</scope>
    <source>
        <strain evidence="10">LMG 26306</strain>
    </source>
</reference>
<feature type="domain" description="Gram-positive cocci surface proteins LPxTG" evidence="8">
    <location>
        <begin position="69"/>
        <end position="110"/>
    </location>
</feature>
<keyword evidence="1" id="KW-0134">Cell wall</keyword>
<evidence type="ECO:0000313" key="10">
    <source>
        <dbReference type="Proteomes" id="UP000094764"/>
    </source>
</evidence>
<dbReference type="OrthoDB" id="2185858at2"/>
<dbReference type="RefSeq" id="WP_069634231.1">
    <property type="nucleotide sequence ID" value="NZ_JXKZ01000016.1"/>
</dbReference>
<dbReference type="NCBIfam" id="TIGR01167">
    <property type="entry name" value="LPXTG_anchor"/>
    <property type="match status" value="1"/>
</dbReference>
<keyword evidence="4" id="KW-0572">Peptidoglycan-anchor</keyword>
<dbReference type="STRING" id="903983.BCR23_14030"/>
<dbReference type="Pfam" id="PF00746">
    <property type="entry name" value="Gram_pos_anchor"/>
    <property type="match status" value="1"/>
</dbReference>
<protein>
    <recommendedName>
        <fullName evidence="8">Gram-positive cocci surface proteins LPxTG domain-containing protein</fullName>
    </recommendedName>
</protein>
<evidence type="ECO:0000256" key="3">
    <source>
        <dbReference type="ARBA" id="ARBA00022729"/>
    </source>
</evidence>
<evidence type="ECO:0000256" key="6">
    <source>
        <dbReference type="SAM" id="Phobius"/>
    </source>
</evidence>
<dbReference type="Proteomes" id="UP000094764">
    <property type="component" value="Unassembled WGS sequence"/>
</dbReference>
<sequence>MSKKRISMLLSSIMALVVVTQFSSNVNAAENQNGGQVTTEGIITFYEDSTEATVEPSKPTPTSPTEAKVTKPVGRYPSTGEIVKGTIGISGIVLVVLALFLFLKKRKKEKEADE</sequence>
<comment type="caution">
    <text evidence="9">The sequence shown here is derived from an EMBL/GenBank/DDBJ whole genome shotgun (WGS) entry which is preliminary data.</text>
</comment>
<evidence type="ECO:0000259" key="8">
    <source>
        <dbReference type="Pfam" id="PF00746"/>
    </source>
</evidence>
<keyword evidence="6" id="KW-1133">Transmembrane helix</keyword>
<evidence type="ECO:0000256" key="7">
    <source>
        <dbReference type="SAM" id="SignalP"/>
    </source>
</evidence>
<evidence type="ECO:0000256" key="2">
    <source>
        <dbReference type="ARBA" id="ARBA00022525"/>
    </source>
</evidence>
<keyword evidence="6" id="KW-0812">Transmembrane</keyword>
<name>A0A1E5H0B2_9ENTE</name>
<evidence type="ECO:0000256" key="1">
    <source>
        <dbReference type="ARBA" id="ARBA00022512"/>
    </source>
</evidence>
<proteinExistence type="predicted"/>
<keyword evidence="6" id="KW-0472">Membrane</keyword>
<feature type="transmembrane region" description="Helical" evidence="6">
    <location>
        <begin position="82"/>
        <end position="103"/>
    </location>
</feature>
<evidence type="ECO:0000256" key="4">
    <source>
        <dbReference type="ARBA" id="ARBA00023088"/>
    </source>
</evidence>
<organism evidence="9 10">
    <name type="scientific">Enterococcus quebecensis</name>
    <dbReference type="NCBI Taxonomy" id="903983"/>
    <lineage>
        <taxon>Bacteria</taxon>
        <taxon>Bacillati</taxon>
        <taxon>Bacillota</taxon>
        <taxon>Bacilli</taxon>
        <taxon>Lactobacillales</taxon>
        <taxon>Enterococcaceae</taxon>
        <taxon>Enterococcus</taxon>
    </lineage>
</organism>
<keyword evidence="10" id="KW-1185">Reference proteome</keyword>
<keyword evidence="3 7" id="KW-0732">Signal</keyword>
<dbReference type="InterPro" id="IPR019931">
    <property type="entry name" value="LPXTG_anchor"/>
</dbReference>
<accession>A0A1E5H0B2</accession>